<evidence type="ECO:0000256" key="3">
    <source>
        <dbReference type="ARBA" id="ARBA00022448"/>
    </source>
</evidence>
<evidence type="ECO:0000256" key="4">
    <source>
        <dbReference type="ARBA" id="ARBA00022475"/>
    </source>
</evidence>
<keyword evidence="4 8" id="KW-1003">Cell membrane</keyword>
<proteinExistence type="inferred from homology"/>
<keyword evidence="10" id="KW-1185">Reference proteome</keyword>
<dbReference type="PANTHER" id="PTHR30269:SF25">
    <property type="entry name" value="MEMBRANE TRANSPORTER PROTEIN-RELATED"/>
    <property type="match status" value="1"/>
</dbReference>
<dbReference type="InterPro" id="IPR052017">
    <property type="entry name" value="TSUP"/>
</dbReference>
<evidence type="ECO:0000256" key="5">
    <source>
        <dbReference type="ARBA" id="ARBA00022692"/>
    </source>
</evidence>
<keyword evidence="5 8" id="KW-0812">Transmembrane</keyword>
<name>A0ABV7INR7_9SPHN</name>
<feature type="transmembrane region" description="Helical" evidence="8">
    <location>
        <begin position="228"/>
        <end position="249"/>
    </location>
</feature>
<evidence type="ECO:0000256" key="6">
    <source>
        <dbReference type="ARBA" id="ARBA00022989"/>
    </source>
</evidence>
<reference evidence="10" key="1">
    <citation type="journal article" date="2019" name="Int. J. Syst. Evol. Microbiol.">
        <title>The Global Catalogue of Microorganisms (GCM) 10K type strain sequencing project: providing services to taxonomists for standard genome sequencing and annotation.</title>
        <authorList>
            <consortium name="The Broad Institute Genomics Platform"/>
            <consortium name="The Broad Institute Genome Sequencing Center for Infectious Disease"/>
            <person name="Wu L."/>
            <person name="Ma J."/>
        </authorList>
    </citation>
    <scope>NUCLEOTIDE SEQUENCE [LARGE SCALE GENOMIC DNA]</scope>
    <source>
        <strain evidence="10">KCTC 42984</strain>
    </source>
</reference>
<evidence type="ECO:0000256" key="8">
    <source>
        <dbReference type="RuleBase" id="RU363041"/>
    </source>
</evidence>
<evidence type="ECO:0000313" key="10">
    <source>
        <dbReference type="Proteomes" id="UP001595604"/>
    </source>
</evidence>
<organism evidence="9 10">
    <name type="scientific">Novosphingobium bradum</name>
    <dbReference type="NCBI Taxonomy" id="1737444"/>
    <lineage>
        <taxon>Bacteria</taxon>
        <taxon>Pseudomonadati</taxon>
        <taxon>Pseudomonadota</taxon>
        <taxon>Alphaproteobacteria</taxon>
        <taxon>Sphingomonadales</taxon>
        <taxon>Sphingomonadaceae</taxon>
        <taxon>Novosphingobium</taxon>
    </lineage>
</organism>
<protein>
    <recommendedName>
        <fullName evidence="8">Probable membrane transporter protein</fullName>
    </recommendedName>
</protein>
<comment type="similarity">
    <text evidence="2 8">Belongs to the 4-toluene sulfonate uptake permease (TSUP) (TC 2.A.102) family.</text>
</comment>
<accession>A0ABV7INR7</accession>
<evidence type="ECO:0000256" key="1">
    <source>
        <dbReference type="ARBA" id="ARBA00004651"/>
    </source>
</evidence>
<dbReference type="Pfam" id="PF01925">
    <property type="entry name" value="TauE"/>
    <property type="match status" value="1"/>
</dbReference>
<feature type="transmembrane region" description="Helical" evidence="8">
    <location>
        <begin position="6"/>
        <end position="30"/>
    </location>
</feature>
<feature type="transmembrane region" description="Helical" evidence="8">
    <location>
        <begin position="186"/>
        <end position="208"/>
    </location>
</feature>
<keyword evidence="7 8" id="KW-0472">Membrane</keyword>
<evidence type="ECO:0000256" key="2">
    <source>
        <dbReference type="ARBA" id="ARBA00009142"/>
    </source>
</evidence>
<gene>
    <name evidence="9" type="ORF">ACFOD9_08780</name>
</gene>
<feature type="transmembrane region" description="Helical" evidence="8">
    <location>
        <begin position="103"/>
        <end position="119"/>
    </location>
</feature>
<evidence type="ECO:0000313" key="9">
    <source>
        <dbReference type="EMBL" id="MFC3174345.1"/>
    </source>
</evidence>
<keyword evidence="6 8" id="KW-1133">Transmembrane helix</keyword>
<dbReference type="EMBL" id="JBHRTQ010000007">
    <property type="protein sequence ID" value="MFC3174345.1"/>
    <property type="molecule type" value="Genomic_DNA"/>
</dbReference>
<comment type="subcellular location">
    <subcellularLocation>
        <location evidence="1 8">Cell membrane</location>
        <topology evidence="1 8">Multi-pass membrane protein</topology>
    </subcellularLocation>
</comment>
<feature type="transmembrane region" description="Helical" evidence="8">
    <location>
        <begin position="78"/>
        <end position="97"/>
    </location>
</feature>
<dbReference type="Proteomes" id="UP001595604">
    <property type="component" value="Unassembled WGS sequence"/>
</dbReference>
<keyword evidence="3" id="KW-0813">Transport</keyword>
<dbReference type="PANTHER" id="PTHR30269">
    <property type="entry name" value="TRANSMEMBRANE PROTEIN YFCA"/>
    <property type="match status" value="1"/>
</dbReference>
<sequence>MIGPEIYAGLTATAVLTGFIDAIAGGGGLIMMPALLFAGLPPHLALGTNKVQSMCGTGMATFRYRRAGLFRIGPNKPAIAVVFAGALAGAVVVQWIASRVLALIVPALLLAVAVYTVFSPRMDDADSHDRVGARGYLLVGGAIGFYDGFFGPGTGQFFAVTLVGLRGLGLTRATGLTKLLNVTSNVASVIAFGLGGKILWLLGFSMALGSMTGGWLGAHFAARHGARLIRPLLITASLGLTGKLVWGWFRG</sequence>
<comment type="caution">
    <text evidence="9">The sequence shown here is derived from an EMBL/GenBank/DDBJ whole genome shotgun (WGS) entry which is preliminary data.</text>
</comment>
<evidence type="ECO:0000256" key="7">
    <source>
        <dbReference type="ARBA" id="ARBA00023136"/>
    </source>
</evidence>
<dbReference type="InterPro" id="IPR002781">
    <property type="entry name" value="TM_pro_TauE-like"/>
</dbReference>